<dbReference type="GO" id="GO:0016746">
    <property type="term" value="F:acyltransferase activity"/>
    <property type="evidence" value="ECO:0007669"/>
    <property type="project" value="UniProtKB-KW"/>
</dbReference>
<gene>
    <name evidence="4" type="ORF">ACFP1Z_04705</name>
</gene>
<accession>A0ABW0YSK7</accession>
<organism evidence="4 5">
    <name type="scientific">Streptomyces gamaensis</name>
    <dbReference type="NCBI Taxonomy" id="1763542"/>
    <lineage>
        <taxon>Bacteria</taxon>
        <taxon>Bacillati</taxon>
        <taxon>Actinomycetota</taxon>
        <taxon>Actinomycetes</taxon>
        <taxon>Kitasatosporales</taxon>
        <taxon>Streptomycetaceae</taxon>
        <taxon>Streptomyces</taxon>
    </lineage>
</organism>
<dbReference type="Proteomes" id="UP001596083">
    <property type="component" value="Unassembled WGS sequence"/>
</dbReference>
<dbReference type="CDD" id="cd04301">
    <property type="entry name" value="NAT_SF"/>
    <property type="match status" value="1"/>
</dbReference>
<dbReference type="PROSITE" id="PS51186">
    <property type="entry name" value="GNAT"/>
    <property type="match status" value="1"/>
</dbReference>
<keyword evidence="1 4" id="KW-0808">Transferase</keyword>
<reference evidence="5" key="1">
    <citation type="journal article" date="2019" name="Int. J. Syst. Evol. Microbiol.">
        <title>The Global Catalogue of Microorganisms (GCM) 10K type strain sequencing project: providing services to taxonomists for standard genome sequencing and annotation.</title>
        <authorList>
            <consortium name="The Broad Institute Genomics Platform"/>
            <consortium name="The Broad Institute Genome Sequencing Center for Infectious Disease"/>
            <person name="Wu L."/>
            <person name="Ma J."/>
        </authorList>
    </citation>
    <scope>NUCLEOTIDE SEQUENCE [LARGE SCALE GENOMIC DNA]</scope>
    <source>
        <strain evidence="5">CGMCC 4.7304</strain>
    </source>
</reference>
<dbReference type="PANTHER" id="PTHR43877">
    <property type="entry name" value="AMINOALKYLPHOSPHONATE N-ACETYLTRANSFERASE-RELATED-RELATED"/>
    <property type="match status" value="1"/>
</dbReference>
<dbReference type="EMBL" id="JBHSPB010000002">
    <property type="protein sequence ID" value="MFC5719486.1"/>
    <property type="molecule type" value="Genomic_DNA"/>
</dbReference>
<evidence type="ECO:0000256" key="2">
    <source>
        <dbReference type="ARBA" id="ARBA00023315"/>
    </source>
</evidence>
<dbReference type="InterPro" id="IPR016181">
    <property type="entry name" value="Acyl_CoA_acyltransferase"/>
</dbReference>
<dbReference type="Pfam" id="PF00583">
    <property type="entry name" value="Acetyltransf_1"/>
    <property type="match status" value="1"/>
</dbReference>
<dbReference type="InterPro" id="IPR000182">
    <property type="entry name" value="GNAT_dom"/>
</dbReference>
<evidence type="ECO:0000259" key="3">
    <source>
        <dbReference type="PROSITE" id="PS51186"/>
    </source>
</evidence>
<evidence type="ECO:0000313" key="4">
    <source>
        <dbReference type="EMBL" id="MFC5719486.1"/>
    </source>
</evidence>
<dbReference type="SUPFAM" id="SSF55729">
    <property type="entry name" value="Acyl-CoA N-acyltransferases (Nat)"/>
    <property type="match status" value="1"/>
</dbReference>
<evidence type="ECO:0000256" key="1">
    <source>
        <dbReference type="ARBA" id="ARBA00022679"/>
    </source>
</evidence>
<protein>
    <submittedName>
        <fullName evidence="4">GNAT family N-acetyltransferase</fullName>
        <ecNumber evidence="4">2.3.-.-</ecNumber>
    </submittedName>
</protein>
<name>A0ABW0YSK7_9ACTN</name>
<evidence type="ECO:0000313" key="5">
    <source>
        <dbReference type="Proteomes" id="UP001596083"/>
    </source>
</evidence>
<dbReference type="Gene3D" id="3.40.630.30">
    <property type="match status" value="1"/>
</dbReference>
<dbReference type="PANTHER" id="PTHR43877:SF1">
    <property type="entry name" value="ACETYLTRANSFERASE"/>
    <property type="match status" value="1"/>
</dbReference>
<sequence>MGPMEIRPAVEAEASTVSRLLAEALRESYVPLLGESVTNSLIGRYCSISRIRTEIGVTRGDPAWLGWLVAATGRGEVVGAAAGGIVMAGCGELFSVCTAPAHRRRGVGSALLERLTDRHRAHRAREQWVSVRSGADPALPFLTRHGFRPPAAGAIGDGGNTAAELRCSRAI</sequence>
<proteinExistence type="predicted"/>
<keyword evidence="5" id="KW-1185">Reference proteome</keyword>
<feature type="domain" description="N-acetyltransferase" evidence="3">
    <location>
        <begin position="4"/>
        <end position="170"/>
    </location>
</feature>
<keyword evidence="2 4" id="KW-0012">Acyltransferase</keyword>
<dbReference type="InterPro" id="IPR050832">
    <property type="entry name" value="Bact_Acetyltransf"/>
</dbReference>
<dbReference type="EC" id="2.3.-.-" evidence="4"/>
<comment type="caution">
    <text evidence="4">The sequence shown here is derived from an EMBL/GenBank/DDBJ whole genome shotgun (WGS) entry which is preliminary data.</text>
</comment>